<dbReference type="RefSeq" id="WP_119865834.1">
    <property type="nucleotide sequence ID" value="NZ_CP016786.1"/>
</dbReference>
<keyword evidence="1" id="KW-0472">Membrane</keyword>
<dbReference type="OrthoDB" id="1631895at2"/>
<feature type="transmembrane region" description="Helical" evidence="1">
    <location>
        <begin position="12"/>
        <end position="36"/>
    </location>
</feature>
<keyword evidence="1" id="KW-1133">Transmembrane helix</keyword>
<organism evidence="2 3">
    <name type="scientific">Clostridium isatidis</name>
    <dbReference type="NCBI Taxonomy" id="182773"/>
    <lineage>
        <taxon>Bacteria</taxon>
        <taxon>Bacillati</taxon>
        <taxon>Bacillota</taxon>
        <taxon>Clostridia</taxon>
        <taxon>Eubacteriales</taxon>
        <taxon>Clostridiaceae</taxon>
        <taxon>Clostridium</taxon>
    </lineage>
</organism>
<dbReference type="Proteomes" id="UP000264883">
    <property type="component" value="Chromosome"/>
</dbReference>
<sequence>MHSTKIKKLVLAALLVALSLIIPISFGFLKIIVGPFTATLASHVPLFIAMLISPKVAAIVGLGSTIGFFITSAPVVALRAATHIIVGYIGGKIFRKNENYKGAIAATAPIHGILEGLAIIPFGIDSYTIVLVTVVGTMVHHCIDAFLAYLVARSLNKAQGKDTISILNEKAA</sequence>
<name>A0A343JDU2_9CLOT</name>
<dbReference type="AlphaFoldDB" id="A0A343JDU2"/>
<protein>
    <submittedName>
        <fullName evidence="2">ECF transporter S component</fullName>
    </submittedName>
</protein>
<keyword evidence="1" id="KW-0812">Transmembrane</keyword>
<feature type="transmembrane region" description="Helical" evidence="1">
    <location>
        <begin position="56"/>
        <end position="81"/>
    </location>
</feature>
<dbReference type="EMBL" id="CP016786">
    <property type="protein sequence ID" value="ASW43700.1"/>
    <property type="molecule type" value="Genomic_DNA"/>
</dbReference>
<accession>A0A343JDU2</accession>
<gene>
    <name evidence="2" type="ORF">BEN51_09465</name>
</gene>
<proteinExistence type="predicted"/>
<reference evidence="2 3" key="1">
    <citation type="submission" date="2016-08" db="EMBL/GenBank/DDBJ databases">
        <title>Complete Genome Sequence Of The Indigo Reducing Clostridium isatidis DSM15098.</title>
        <authorList>
            <person name="Little G.T."/>
            <person name="Minton N.P."/>
        </authorList>
    </citation>
    <scope>NUCLEOTIDE SEQUENCE [LARGE SCALE GENOMIC DNA]</scope>
    <source>
        <strain evidence="2 3">DSM 15098</strain>
    </source>
</reference>
<dbReference type="KEGG" id="cia:BEN51_09465"/>
<evidence type="ECO:0000256" key="1">
    <source>
        <dbReference type="SAM" id="Phobius"/>
    </source>
</evidence>
<keyword evidence="3" id="KW-1185">Reference proteome</keyword>
<feature type="transmembrane region" description="Helical" evidence="1">
    <location>
        <begin position="102"/>
        <end position="124"/>
    </location>
</feature>
<evidence type="ECO:0000313" key="3">
    <source>
        <dbReference type="Proteomes" id="UP000264883"/>
    </source>
</evidence>
<dbReference type="Gene3D" id="1.10.1760.20">
    <property type="match status" value="1"/>
</dbReference>
<feature type="transmembrane region" description="Helical" evidence="1">
    <location>
        <begin position="130"/>
        <end position="152"/>
    </location>
</feature>
<evidence type="ECO:0000313" key="2">
    <source>
        <dbReference type="EMBL" id="ASW43700.1"/>
    </source>
</evidence>